<keyword evidence="3" id="KW-1185">Reference proteome</keyword>
<dbReference type="Proteomes" id="UP000298642">
    <property type="component" value="Chromosome"/>
</dbReference>
<dbReference type="AlphaFoldDB" id="A0A4D7AF70"/>
<accession>A0A4D7AF70</accession>
<protein>
    <submittedName>
        <fullName evidence="2">IS110 family transposase</fullName>
    </submittedName>
</protein>
<proteinExistence type="predicted"/>
<reference evidence="3" key="1">
    <citation type="submission" date="2018-12" db="EMBL/GenBank/DDBJ databases">
        <title>Dusodibacter welbiota gen. nov., sp. nov., isolated from human faeces and emended description of the Oscillibacter genus.</title>
        <authorList>
            <person name="Le Roy T."/>
            <person name="Van der Smissen P."/>
            <person name="Delzenne N."/>
            <person name="Muccioli G."/>
            <person name="Collet J.F."/>
            <person name="Cani P.D."/>
        </authorList>
    </citation>
    <scope>NUCLEOTIDE SEQUENCE [LARGE SCALE GENOMIC DNA]</scope>
    <source>
        <strain evidence="3">J115</strain>
    </source>
</reference>
<keyword evidence="1" id="KW-0812">Transmembrane</keyword>
<keyword evidence="1" id="KW-0472">Membrane</keyword>
<feature type="transmembrane region" description="Helical" evidence="1">
    <location>
        <begin position="118"/>
        <end position="138"/>
    </location>
</feature>
<keyword evidence="1" id="KW-1133">Transmembrane helix</keyword>
<sequence>MRRAKTDKKDAIKPANDGLGHWLILARYRYLIDAQKLLPGNTSRIQKLKNNLISLLDTAFPGANRLFSSPPRTDGSEKWWTSQRHFGTVSAFAFYVKKHLFPNTKGGVRNIATTSAKIGHWIFMLLPVVTLVLCRKLILPDFWQNGLSLNSGRPVQHWPP</sequence>
<evidence type="ECO:0000256" key="1">
    <source>
        <dbReference type="SAM" id="Phobius"/>
    </source>
</evidence>
<organism evidence="2 3">
    <name type="scientific">Dysosmobacter welbionis</name>
    <dbReference type="NCBI Taxonomy" id="2093857"/>
    <lineage>
        <taxon>Bacteria</taxon>
        <taxon>Bacillati</taxon>
        <taxon>Bacillota</taxon>
        <taxon>Clostridia</taxon>
        <taxon>Eubacteriales</taxon>
        <taxon>Oscillospiraceae</taxon>
        <taxon>Dysosmobacter</taxon>
    </lineage>
</organism>
<dbReference type="KEGG" id="obj:EIO64_01290"/>
<dbReference type="EMBL" id="CP034413">
    <property type="protein sequence ID" value="QCI58024.1"/>
    <property type="molecule type" value="Genomic_DNA"/>
</dbReference>
<name>A0A4D7AF70_9FIRM</name>
<evidence type="ECO:0000313" key="2">
    <source>
        <dbReference type="EMBL" id="QCI58024.1"/>
    </source>
</evidence>
<gene>
    <name evidence="2" type="ORF">EIO64_01290</name>
</gene>
<evidence type="ECO:0000313" key="3">
    <source>
        <dbReference type="Proteomes" id="UP000298642"/>
    </source>
</evidence>